<proteinExistence type="predicted"/>
<evidence type="ECO:0000259" key="6">
    <source>
        <dbReference type="SMART" id="SM01356"/>
    </source>
</evidence>
<organism evidence="7 8">
    <name type="scientific">Pocillopora meandrina</name>
    <dbReference type="NCBI Taxonomy" id="46732"/>
    <lineage>
        <taxon>Eukaryota</taxon>
        <taxon>Metazoa</taxon>
        <taxon>Cnidaria</taxon>
        <taxon>Anthozoa</taxon>
        <taxon>Hexacorallia</taxon>
        <taxon>Scleractinia</taxon>
        <taxon>Astrocoeniina</taxon>
        <taxon>Pocilloporidae</taxon>
        <taxon>Pocillopora</taxon>
    </lineage>
</organism>
<feature type="domain" description="AP-4 complex subunit epsilon-1 C-terminal" evidence="6">
    <location>
        <begin position="1071"/>
        <end position="1172"/>
    </location>
</feature>
<dbReference type="GO" id="GO:0006886">
    <property type="term" value="P:intracellular protein transport"/>
    <property type="evidence" value="ECO:0007669"/>
    <property type="project" value="InterPro"/>
</dbReference>
<dbReference type="InterPro" id="IPR017109">
    <property type="entry name" value="AP4_complex_esu"/>
</dbReference>
<accession>A0AAU9W6K0</accession>
<dbReference type="SUPFAM" id="SSF48371">
    <property type="entry name" value="ARM repeat"/>
    <property type="match status" value="1"/>
</dbReference>
<sequence length="1172" mass="130845">MASKGSGSLPSFISGYYGPNSSSSRAFESLVRAIGEAKSKQAKDRIARKELAVLKEKLIQPDTSAKQMREYLVRLIYCEMLGHDVSIGYIEAIKFAQQSNLLYKRVGYLAVSLFLHENHELIVLLINTIQKDLHSTNVAEVCYALTVLCKLINKDMMPALLPQVLELVQNKRDIIRKKAVMALQNLHRKNPSAIPNVKELAMKAICDKDPGVVSSSLHVFYELVKVNPSGYKDLVSGFISLQKAVLEGKIAKEYDYHGVAAPWIQMKNLRLMALLGADDQKTSKKLYPILGSTLSKLHTNSLISYAVAYECTRTITSIYPDKSLIDKAGKCVGLFLVAKTNDIKYLGINILTSLIQMGSGFVMEPSYQRIVIDCLDDPDETLKRKTLDLLCHITNASNVETVCEKLLSYLKSTTDSYFRTELVDRITELAERYAPDNTWFILTINEVFELGGSLVREGVAHNLMRLLAEGNEDEEADNEMRRFAVLSYIDLLEKPVLPDILVWIICWVLGEYSYTAPDYEPAFVLEQLFSLMERKFEDPSTKAWIVTAVGKLTSQIGQMHAATRDMLEKHMGGVDVELRQRCSEIQELSQNTFLMQSVLPIDGCCEDLEVDESLSFLDDVVSEALSKGASPYKAVSERRTDARIKDVSESEPTLKFTPYENPMEQPRKPPAEPVVSTATQKKTKPRNKETKMKDTALSQVKEVPPTSTKLFAGQAVWGPGGYTRDRAQSGSVESSSKSDSSSRSSGSDRQIAPRSQAEVSSASPVTRHEDVRKQQLAAQLFSGVTEKPRLSSGRGLVNKITKTQGKPRTSAADPGLSSANGRAIYSSETSLKAPDKSNMDLLLDVENSDVCDVAKDDSSSLENDLISSLNDTEDKPSSRDEVRSWYSQEAVDSDSFLVVTQREQEDCHKAVQKNTPLLDEEISEHLRLELKGTPSASLPEDLINFPHSAEVFELCFDSNLRVTLQKVWKPLELVLVLYFTNQNQANVPIHNVSSVLQPPSNLIGSFDSSSNSNLHDESIGPLEWVRHRVVLKYKSPALHMNFGGKISYKDPNKTLKHLFFNHTLSISDILRPLVITTEEYGEKWAEASFEKKQKIPSSLKTCQEFAERVRDVLRFHQVDLIGTKTIFAGTVMECGICLMHVSFGGTEFDMSIKSNNRLLNDAVMKQCVTVLR</sequence>
<dbReference type="Pfam" id="PF01602">
    <property type="entry name" value="Adaptin_N"/>
    <property type="match status" value="1"/>
</dbReference>
<evidence type="ECO:0000313" key="8">
    <source>
        <dbReference type="Proteomes" id="UP001159428"/>
    </source>
</evidence>
<comment type="subcellular location">
    <subcellularLocation>
        <location evidence="1">Endomembrane system</location>
    </subcellularLocation>
</comment>
<evidence type="ECO:0000313" key="7">
    <source>
        <dbReference type="EMBL" id="CAH3103629.1"/>
    </source>
</evidence>
<dbReference type="InterPro" id="IPR028269">
    <property type="entry name" value="AP4E1_C"/>
</dbReference>
<protein>
    <recommendedName>
        <fullName evidence="6">AP-4 complex subunit epsilon-1 C-terminal domain-containing protein</fullName>
    </recommendedName>
</protein>
<dbReference type="InterPro" id="IPR002553">
    <property type="entry name" value="Clathrin/coatomer_adapt-like_N"/>
</dbReference>
<dbReference type="EMBL" id="CALNXJ010000009">
    <property type="protein sequence ID" value="CAH3103629.1"/>
    <property type="molecule type" value="Genomic_DNA"/>
</dbReference>
<evidence type="ECO:0000256" key="5">
    <source>
        <dbReference type="SAM" id="MobiDB-lite"/>
    </source>
</evidence>
<feature type="compositionally biased region" description="Low complexity" evidence="5">
    <location>
        <begin position="729"/>
        <end position="749"/>
    </location>
</feature>
<dbReference type="GO" id="GO:0012505">
    <property type="term" value="C:endomembrane system"/>
    <property type="evidence" value="ECO:0007669"/>
    <property type="project" value="UniProtKB-SubCell"/>
</dbReference>
<dbReference type="SMART" id="SM01356">
    <property type="entry name" value="AP4E_app_platf"/>
    <property type="match status" value="1"/>
</dbReference>
<dbReference type="InterPro" id="IPR016024">
    <property type="entry name" value="ARM-type_fold"/>
</dbReference>
<dbReference type="PIRSF" id="PIRSF037097">
    <property type="entry name" value="AP4_complex_epsilon"/>
    <property type="match status" value="1"/>
</dbReference>
<dbReference type="InterPro" id="IPR050840">
    <property type="entry name" value="Adaptor_Complx_Large_Subunit"/>
</dbReference>
<name>A0AAU9W6K0_9CNID</name>
<comment type="caution">
    <text evidence="7">The sequence shown here is derived from an EMBL/GenBank/DDBJ whole genome shotgun (WGS) entry which is preliminary data.</text>
</comment>
<feature type="compositionally biased region" description="Basic and acidic residues" evidence="5">
    <location>
        <begin position="872"/>
        <end position="883"/>
    </location>
</feature>
<dbReference type="PANTHER" id="PTHR22780">
    <property type="entry name" value="ADAPTIN, ALPHA/GAMMA/EPSILON"/>
    <property type="match status" value="1"/>
</dbReference>
<evidence type="ECO:0000256" key="3">
    <source>
        <dbReference type="ARBA" id="ARBA00022927"/>
    </source>
</evidence>
<gene>
    <name evidence="7" type="ORF">PMEA_00035207</name>
</gene>
<evidence type="ECO:0000256" key="1">
    <source>
        <dbReference type="ARBA" id="ARBA00004308"/>
    </source>
</evidence>
<keyword evidence="4" id="KW-0472">Membrane</keyword>
<keyword evidence="2" id="KW-0813">Transport</keyword>
<dbReference type="Proteomes" id="UP001159428">
    <property type="component" value="Unassembled WGS sequence"/>
</dbReference>
<dbReference type="Pfam" id="PF14807">
    <property type="entry name" value="AP4E_app_platf"/>
    <property type="match status" value="1"/>
</dbReference>
<evidence type="ECO:0000256" key="4">
    <source>
        <dbReference type="ARBA" id="ARBA00023136"/>
    </source>
</evidence>
<dbReference type="GO" id="GO:0030124">
    <property type="term" value="C:AP-4 adaptor complex"/>
    <property type="evidence" value="ECO:0007669"/>
    <property type="project" value="InterPro"/>
</dbReference>
<dbReference type="GO" id="GO:0016192">
    <property type="term" value="P:vesicle-mediated transport"/>
    <property type="evidence" value="ECO:0007669"/>
    <property type="project" value="InterPro"/>
</dbReference>
<evidence type="ECO:0000256" key="2">
    <source>
        <dbReference type="ARBA" id="ARBA00022448"/>
    </source>
</evidence>
<dbReference type="Gene3D" id="1.25.10.10">
    <property type="entry name" value="Leucine-rich Repeat Variant"/>
    <property type="match status" value="1"/>
</dbReference>
<feature type="region of interest" description="Disordered" evidence="5">
    <location>
        <begin position="645"/>
        <end position="821"/>
    </location>
</feature>
<feature type="region of interest" description="Disordered" evidence="5">
    <location>
        <begin position="862"/>
        <end position="883"/>
    </location>
</feature>
<reference evidence="7 8" key="1">
    <citation type="submission" date="2022-05" db="EMBL/GenBank/DDBJ databases">
        <authorList>
            <consortium name="Genoscope - CEA"/>
            <person name="William W."/>
        </authorList>
    </citation>
    <scope>NUCLEOTIDE SEQUENCE [LARGE SCALE GENOMIC DNA]</scope>
</reference>
<dbReference type="InterPro" id="IPR011989">
    <property type="entry name" value="ARM-like"/>
</dbReference>
<keyword evidence="3" id="KW-0653">Protein transport</keyword>
<dbReference type="AlphaFoldDB" id="A0AAU9W6K0"/>
<keyword evidence="8" id="KW-1185">Reference proteome</keyword>